<dbReference type="PANTHER" id="PTHR43760:SF1">
    <property type="entry name" value="ENDORIBONUCLEASE L-PSP_CHORISMATE MUTASE-LIKE DOMAIN-CONTAINING PROTEIN"/>
    <property type="match status" value="1"/>
</dbReference>
<sequence length="158" mass="16766">MTATTTDERLKSLGLVLPPIPSPIANFVSWRRSGQILYLSGQGPRDASGSVIQGKLGQNYSVDRGYADARQVGLQLLSTMQLATGSLDHVAGVLKIFGMVNAAPDFCDHPKVINGCSDLLVEVLGDRGRHARSAVGMSSLPNGMSVEIEAIIEIVNGY</sequence>
<dbReference type="InterPro" id="IPR013813">
    <property type="entry name" value="Endoribo_LPSP/chorism_mut-like"/>
</dbReference>
<dbReference type="AlphaFoldDB" id="A0A5E5BXG6"/>
<dbReference type="OrthoDB" id="9806350at2"/>
<dbReference type="Proteomes" id="UP000382040">
    <property type="component" value="Unassembled WGS sequence"/>
</dbReference>
<name>A0A5E5BXG6_9BURK</name>
<dbReference type="Gene3D" id="3.30.1330.40">
    <property type="entry name" value="RutC-like"/>
    <property type="match status" value="1"/>
</dbReference>
<reference evidence="2 3" key="1">
    <citation type="submission" date="2019-08" db="EMBL/GenBank/DDBJ databases">
        <authorList>
            <person name="Peeters C."/>
        </authorList>
    </citation>
    <scope>NUCLEOTIDE SEQUENCE [LARGE SCALE GENOMIC DNA]</scope>
    <source>
        <strain evidence="2 3">LMG 20603</strain>
    </source>
</reference>
<protein>
    <submittedName>
        <fullName evidence="2">L-PSP family endoribonuclease</fullName>
    </submittedName>
</protein>
<dbReference type="EMBL" id="CABPST010000013">
    <property type="protein sequence ID" value="VVE90016.1"/>
    <property type="molecule type" value="Genomic_DNA"/>
</dbReference>
<dbReference type="InterPro" id="IPR035959">
    <property type="entry name" value="RutC-like_sf"/>
</dbReference>
<dbReference type="SUPFAM" id="SSF55298">
    <property type="entry name" value="YjgF-like"/>
    <property type="match status" value="1"/>
</dbReference>
<accession>A0A5E5BXG6</accession>
<dbReference type="CDD" id="cd02199">
    <property type="entry name" value="YjgF_YER057c_UK114_like_1"/>
    <property type="match status" value="1"/>
</dbReference>
<evidence type="ECO:0000313" key="3">
    <source>
        <dbReference type="Proteomes" id="UP000382040"/>
    </source>
</evidence>
<dbReference type="Pfam" id="PF14588">
    <property type="entry name" value="YjgF_endoribonc"/>
    <property type="match status" value="1"/>
</dbReference>
<evidence type="ECO:0000313" key="2">
    <source>
        <dbReference type="EMBL" id="VVE90016.1"/>
    </source>
</evidence>
<evidence type="ECO:0000259" key="1">
    <source>
        <dbReference type="Pfam" id="PF14588"/>
    </source>
</evidence>
<keyword evidence="3" id="KW-1185">Reference proteome</keyword>
<proteinExistence type="predicted"/>
<organism evidence="2 3">
    <name type="scientific">Pandoraea bronchicola</name>
    <dbReference type="NCBI Taxonomy" id="2508287"/>
    <lineage>
        <taxon>Bacteria</taxon>
        <taxon>Pseudomonadati</taxon>
        <taxon>Pseudomonadota</taxon>
        <taxon>Betaproteobacteria</taxon>
        <taxon>Burkholderiales</taxon>
        <taxon>Burkholderiaceae</taxon>
        <taxon>Pandoraea</taxon>
    </lineage>
</organism>
<gene>
    <name evidence="2" type="ORF">PBR20603_03994</name>
</gene>
<feature type="domain" description="Endoribonuclease L-PSP/chorismate mutase-like" evidence="1">
    <location>
        <begin position="8"/>
        <end position="135"/>
    </location>
</feature>
<dbReference type="PANTHER" id="PTHR43760">
    <property type="entry name" value="ENDORIBONUCLEASE-RELATED"/>
    <property type="match status" value="1"/>
</dbReference>